<sequence>METEKEKLLYNHSCITSYLKMTPPHCAGSLRSPAMKKDWCSWQALTSNQETGVNTGHLLSSHIHHQTSNSGLPAVIHSTGNKQFHKCKC</sequence>
<protein>
    <submittedName>
        <fullName evidence="1">Uncharacterized protein</fullName>
    </submittedName>
</protein>
<proteinExistence type="predicted"/>
<reference evidence="1" key="1">
    <citation type="journal article" date="2023" name="Mol. Ecol. Resour.">
        <title>Chromosome-level genome assembly of a triploid poplar Populus alba 'Berolinensis'.</title>
        <authorList>
            <person name="Chen S."/>
            <person name="Yu Y."/>
            <person name="Wang X."/>
            <person name="Wang S."/>
            <person name="Zhang T."/>
            <person name="Zhou Y."/>
            <person name="He R."/>
            <person name="Meng N."/>
            <person name="Wang Y."/>
            <person name="Liu W."/>
            <person name="Liu Z."/>
            <person name="Liu J."/>
            <person name="Guo Q."/>
            <person name="Huang H."/>
            <person name="Sederoff R.R."/>
            <person name="Wang G."/>
            <person name="Qu G."/>
            <person name="Chen S."/>
        </authorList>
    </citation>
    <scope>NUCLEOTIDE SEQUENCE</scope>
    <source>
        <strain evidence="1">SC-2020</strain>
    </source>
</reference>
<name>A0AAD6W4H7_9ROSI</name>
<organism evidence="1 2">
    <name type="scientific">Populus alba x Populus x berolinensis</name>
    <dbReference type="NCBI Taxonomy" id="444605"/>
    <lineage>
        <taxon>Eukaryota</taxon>
        <taxon>Viridiplantae</taxon>
        <taxon>Streptophyta</taxon>
        <taxon>Embryophyta</taxon>
        <taxon>Tracheophyta</taxon>
        <taxon>Spermatophyta</taxon>
        <taxon>Magnoliopsida</taxon>
        <taxon>eudicotyledons</taxon>
        <taxon>Gunneridae</taxon>
        <taxon>Pentapetalae</taxon>
        <taxon>rosids</taxon>
        <taxon>fabids</taxon>
        <taxon>Malpighiales</taxon>
        <taxon>Salicaceae</taxon>
        <taxon>Saliceae</taxon>
        <taxon>Populus</taxon>
    </lineage>
</organism>
<evidence type="ECO:0000313" key="2">
    <source>
        <dbReference type="Proteomes" id="UP001164929"/>
    </source>
</evidence>
<dbReference type="EMBL" id="JAQIZT010000005">
    <property type="protein sequence ID" value="KAJ6998326.1"/>
    <property type="molecule type" value="Genomic_DNA"/>
</dbReference>
<dbReference type="Proteomes" id="UP001164929">
    <property type="component" value="Chromosome 5"/>
</dbReference>
<accession>A0AAD6W4H7</accession>
<evidence type="ECO:0000313" key="1">
    <source>
        <dbReference type="EMBL" id="KAJ6998326.1"/>
    </source>
</evidence>
<comment type="caution">
    <text evidence="1">The sequence shown here is derived from an EMBL/GenBank/DDBJ whole genome shotgun (WGS) entry which is preliminary data.</text>
</comment>
<keyword evidence="2" id="KW-1185">Reference proteome</keyword>
<dbReference type="AlphaFoldDB" id="A0AAD6W4H7"/>
<gene>
    <name evidence="1" type="ORF">NC653_014499</name>
</gene>